<dbReference type="SUPFAM" id="SSF56770">
    <property type="entry name" value="HydA/Nqo6-like"/>
    <property type="match status" value="1"/>
</dbReference>
<keyword evidence="6" id="KW-1185">Reference proteome</keyword>
<keyword evidence="3" id="KW-0479">Metal-binding</keyword>
<evidence type="ECO:0000313" key="5">
    <source>
        <dbReference type="EMBL" id="RCV86010.1"/>
    </source>
</evidence>
<keyword evidence="2" id="KW-0560">Oxidoreductase</keyword>
<sequence length="269" mass="28939">MQTSTLGRKPRMAVHKFASCDGCQLTFLNMGETLLQLADMVELVHFAEAGPVAPDAEVDIAFIEGSVTTEHDLQRIKQIRSNSGFIVAFGACATAGGIQALRNFADAGEWLSAVYAKPEYIDSLATSTPMSDHIKIDLEIWGCPPNKDQVLGAIRAWLYGTLPEQAQDKVCMECKRQQAVCVLVAKGMPCMGPVTQTGCGALCPSFGRGCYSCYGPAEALNTASLAGWFEGLGLLPEEITRHFRHISNSAPEFRDAAANIISTDADHGH</sequence>
<keyword evidence="3" id="KW-0411">Iron-sulfur</keyword>
<keyword evidence="3" id="KW-0003">3Fe-4S</keyword>
<comment type="caution">
    <text evidence="5">The sequence shown here is derived from an EMBL/GenBank/DDBJ whole genome shotgun (WGS) entry which is preliminary data.</text>
</comment>
<gene>
    <name evidence="5" type="ORF">DU506_19370</name>
</gene>
<dbReference type="InterPro" id="IPR037024">
    <property type="entry name" value="NiFe_Hase_small_N_sf"/>
</dbReference>
<dbReference type="Pfam" id="PF01058">
    <property type="entry name" value="Oxidored_q6"/>
    <property type="match status" value="1"/>
</dbReference>
<accession>A0A368TNA1</accession>
<dbReference type="PANTHER" id="PTHR42845">
    <property type="entry name" value="COENZYME F420-REDUCING HYDROGENASE, GAMMA SUBUNIT"/>
    <property type="match status" value="1"/>
</dbReference>
<evidence type="ECO:0000259" key="4">
    <source>
        <dbReference type="Pfam" id="PF01058"/>
    </source>
</evidence>
<evidence type="ECO:0000256" key="2">
    <source>
        <dbReference type="ARBA" id="ARBA00023002"/>
    </source>
</evidence>
<dbReference type="GO" id="GO:0016491">
    <property type="term" value="F:oxidoreductase activity"/>
    <property type="evidence" value="ECO:0007669"/>
    <property type="project" value="UniProtKB-KW"/>
</dbReference>
<dbReference type="Gene3D" id="3.40.50.700">
    <property type="entry name" value="NADH:ubiquinone oxidoreductase-like, 20kDa subunit"/>
    <property type="match status" value="1"/>
</dbReference>
<protein>
    <submittedName>
        <fullName evidence="5">Sulfhydrogenase subunit delta</fullName>
    </submittedName>
</protein>
<dbReference type="InterPro" id="IPR051349">
    <property type="entry name" value="Hydrogenase_assoc-protein"/>
</dbReference>
<name>A0A368TNA1_9GAMM</name>
<dbReference type="InterPro" id="IPR006137">
    <property type="entry name" value="NADH_UbQ_OxRdtase-like_20kDa"/>
</dbReference>
<dbReference type="Proteomes" id="UP000253204">
    <property type="component" value="Unassembled WGS sequence"/>
</dbReference>
<keyword evidence="3" id="KW-0408">Iron</keyword>
<dbReference type="EMBL" id="QPIJ01000077">
    <property type="protein sequence ID" value="RCV86010.1"/>
    <property type="molecule type" value="Genomic_DNA"/>
</dbReference>
<comment type="cofactor">
    <cofactor evidence="1">
        <name>[3Fe-4S] cluster</name>
        <dbReference type="ChEBI" id="CHEBI:21137"/>
    </cofactor>
</comment>
<dbReference type="RefSeq" id="WP_114488510.1">
    <property type="nucleotide sequence ID" value="NZ_CBCSHM010000084.1"/>
</dbReference>
<dbReference type="OrthoDB" id="9787729at2"/>
<dbReference type="AlphaFoldDB" id="A0A368TNA1"/>
<dbReference type="GO" id="GO:0051538">
    <property type="term" value="F:3 iron, 4 sulfur cluster binding"/>
    <property type="evidence" value="ECO:0007669"/>
    <property type="project" value="UniProtKB-KW"/>
</dbReference>
<proteinExistence type="predicted"/>
<evidence type="ECO:0000313" key="6">
    <source>
        <dbReference type="Proteomes" id="UP000253204"/>
    </source>
</evidence>
<dbReference type="PANTHER" id="PTHR42845:SF2">
    <property type="entry name" value="F420-NON-REDUCING HYDROGENASE VHU SUBUNIT G"/>
    <property type="match status" value="1"/>
</dbReference>
<organism evidence="5 6">
    <name type="scientific">Vreelandella rituensis</name>
    <dbReference type="NCBI Taxonomy" id="2282306"/>
    <lineage>
        <taxon>Bacteria</taxon>
        <taxon>Pseudomonadati</taxon>
        <taxon>Pseudomonadota</taxon>
        <taxon>Gammaproteobacteria</taxon>
        <taxon>Oceanospirillales</taxon>
        <taxon>Halomonadaceae</taxon>
        <taxon>Vreelandella</taxon>
    </lineage>
</organism>
<evidence type="ECO:0000256" key="3">
    <source>
        <dbReference type="ARBA" id="ARBA00023291"/>
    </source>
</evidence>
<reference evidence="5 6" key="1">
    <citation type="submission" date="2018-07" db="EMBL/GenBank/DDBJ databases">
        <title>Halomonas rutogse sp. nov., isolated from Lake TangqianCo on Tibetan Plateau.</title>
        <authorList>
            <person name="Lu H."/>
            <person name="Xing P."/>
            <person name="Wu Q."/>
        </authorList>
    </citation>
    <scope>NUCLEOTIDE SEQUENCE [LARGE SCALE GENOMIC DNA]</scope>
    <source>
        <strain evidence="5 6">TQ8S</strain>
    </source>
</reference>
<feature type="domain" description="NADH:ubiquinone oxidoreductase-like 20kDa subunit" evidence="4">
    <location>
        <begin position="20"/>
        <end position="156"/>
    </location>
</feature>
<evidence type="ECO:0000256" key="1">
    <source>
        <dbReference type="ARBA" id="ARBA00001927"/>
    </source>
</evidence>